<evidence type="ECO:0000256" key="1">
    <source>
        <dbReference type="SAM" id="SignalP"/>
    </source>
</evidence>
<protein>
    <recommendedName>
        <fullName evidence="4">Flagellar assembly protein T N-terminal domain-containing protein</fullName>
    </recommendedName>
</protein>
<proteinExistence type="predicted"/>
<dbReference type="Gene3D" id="3.40.50.10610">
    <property type="entry name" value="ABC-type transport auxiliary lipoprotein component"/>
    <property type="match status" value="1"/>
</dbReference>
<feature type="chain" id="PRO_5017196087" description="Flagellar assembly protein T N-terminal domain-containing protein" evidence="1">
    <location>
        <begin position="29"/>
        <end position="402"/>
    </location>
</feature>
<keyword evidence="1" id="KW-0732">Signal</keyword>
<dbReference type="EMBL" id="QZJZ01000071">
    <property type="protein sequence ID" value="RJP58074.1"/>
    <property type="molecule type" value="Genomic_DNA"/>
</dbReference>
<dbReference type="Proteomes" id="UP000266426">
    <property type="component" value="Unassembled WGS sequence"/>
</dbReference>
<sequence length="402" mass="44002">MSLNKLKLLFACVCLIAIPLCMPNPLLAQDIPAKEIEAEGIAAVVGEGQEALLRARDEATKRALRRAVEQGVGSLVDSESMTQNFQLLNDEVYTQVKGYVTDYSVISDNNGDGQIYRIGVRAAVALAPLEKDLKALNIIKNEKGNPRVIIIFREMVDQTDPVWGGQVQGGVAQSSLEQKLLSKGFPMIDKGQLEMIKQRDAALNYADPDKAAALGRQFGAEVVIIGEASADLVDSAMPYGTPVFYYQAQINARAVNTDTGQVIATANAQSDWRKPGEGQGSGKMEAARQALGAAGVQLAETLVPRILDQWRSDVYNTAPIQLVISNVNGARRRLFKNELKQIRGVASINERSFQDEIMLIDLDVEGSVHKTFDERLEEFTTVGVELTAKTPNRLEIRLFDIE</sequence>
<evidence type="ECO:0000313" key="2">
    <source>
        <dbReference type="EMBL" id="RJP58074.1"/>
    </source>
</evidence>
<accession>A0A3A4QWC1</accession>
<evidence type="ECO:0000313" key="3">
    <source>
        <dbReference type="Proteomes" id="UP000266426"/>
    </source>
</evidence>
<reference evidence="2 3" key="1">
    <citation type="journal article" date="2017" name="ISME J.">
        <title>Energy and carbon metabolisms in a deep terrestrial subsurface fluid microbial community.</title>
        <authorList>
            <person name="Momper L."/>
            <person name="Jungbluth S.P."/>
            <person name="Lee M.D."/>
            <person name="Amend J.P."/>
        </authorList>
    </citation>
    <scope>NUCLEOTIDE SEQUENCE [LARGE SCALE GENOMIC DNA]</scope>
    <source>
        <strain evidence="2">SURF_26</strain>
    </source>
</reference>
<dbReference type="InterPro" id="IPR038180">
    <property type="entry name" value="FlgT_N_sf"/>
</dbReference>
<evidence type="ECO:0008006" key="4">
    <source>
        <dbReference type="Google" id="ProtNLM"/>
    </source>
</evidence>
<gene>
    <name evidence="2" type="ORF">C4541_08585</name>
</gene>
<dbReference type="Gene3D" id="3.30.1660.40">
    <property type="entry name" value="FlgT, N-terminal domain"/>
    <property type="match status" value="1"/>
</dbReference>
<organism evidence="2 3">
    <name type="scientific">Candidatus Auribacter fodinae</name>
    <dbReference type="NCBI Taxonomy" id="2093366"/>
    <lineage>
        <taxon>Bacteria</taxon>
        <taxon>Pseudomonadati</taxon>
        <taxon>Candidatus Auribacterota</taxon>
        <taxon>Candidatus Auribacteria</taxon>
        <taxon>Candidatus Auribacterales</taxon>
        <taxon>Candidatus Auribacteraceae</taxon>
        <taxon>Candidatus Auribacter</taxon>
    </lineage>
</organism>
<feature type="signal peptide" evidence="1">
    <location>
        <begin position="1"/>
        <end position="28"/>
    </location>
</feature>
<dbReference type="AlphaFoldDB" id="A0A3A4QWC1"/>
<comment type="caution">
    <text evidence="2">The sequence shown here is derived from an EMBL/GenBank/DDBJ whole genome shotgun (WGS) entry which is preliminary data.</text>
</comment>
<name>A0A3A4QWC1_9BACT</name>